<dbReference type="GO" id="GO:0008643">
    <property type="term" value="P:carbohydrate transport"/>
    <property type="evidence" value="ECO:0007669"/>
    <property type="project" value="InterPro"/>
</dbReference>
<name>A0A9D1N6J8_9FIRM</name>
<dbReference type="Pfam" id="PF13347">
    <property type="entry name" value="MFS_2"/>
    <property type="match status" value="1"/>
</dbReference>
<dbReference type="PANTHER" id="PTHR11328:SF24">
    <property type="entry name" value="MAJOR FACILITATOR SUPERFAMILY (MFS) PROFILE DOMAIN-CONTAINING PROTEIN"/>
    <property type="match status" value="1"/>
</dbReference>
<dbReference type="InterPro" id="IPR036259">
    <property type="entry name" value="MFS_trans_sf"/>
</dbReference>
<feature type="transmembrane region" description="Helical" evidence="7">
    <location>
        <begin position="254"/>
        <end position="272"/>
    </location>
</feature>
<dbReference type="InterPro" id="IPR039672">
    <property type="entry name" value="MFS_2"/>
</dbReference>
<proteinExistence type="predicted"/>
<evidence type="ECO:0000313" key="8">
    <source>
        <dbReference type="EMBL" id="HIU95613.1"/>
    </source>
</evidence>
<dbReference type="EMBL" id="DVOB01000061">
    <property type="protein sequence ID" value="HIU95613.1"/>
    <property type="molecule type" value="Genomic_DNA"/>
</dbReference>
<comment type="subcellular location">
    <subcellularLocation>
        <location evidence="1">Cell membrane</location>
        <topology evidence="1">Multi-pass membrane protein</topology>
    </subcellularLocation>
</comment>
<protein>
    <submittedName>
        <fullName evidence="8">MFS transporter</fullName>
    </submittedName>
</protein>
<evidence type="ECO:0000313" key="9">
    <source>
        <dbReference type="Proteomes" id="UP000824130"/>
    </source>
</evidence>
<keyword evidence="3" id="KW-1003">Cell membrane</keyword>
<feature type="transmembrane region" description="Helical" evidence="7">
    <location>
        <begin position="79"/>
        <end position="101"/>
    </location>
</feature>
<feature type="transmembrane region" description="Helical" evidence="7">
    <location>
        <begin position="430"/>
        <end position="453"/>
    </location>
</feature>
<feature type="transmembrane region" description="Helical" evidence="7">
    <location>
        <begin position="182"/>
        <end position="204"/>
    </location>
</feature>
<feature type="transmembrane region" description="Helical" evidence="7">
    <location>
        <begin position="284"/>
        <end position="309"/>
    </location>
</feature>
<dbReference type="SUPFAM" id="SSF103473">
    <property type="entry name" value="MFS general substrate transporter"/>
    <property type="match status" value="1"/>
</dbReference>
<organism evidence="8 9">
    <name type="scientific">Candidatus Allocopromorpha excrementipullorum</name>
    <dbReference type="NCBI Taxonomy" id="2840743"/>
    <lineage>
        <taxon>Bacteria</taxon>
        <taxon>Bacillati</taxon>
        <taxon>Bacillota</taxon>
        <taxon>Clostridia</taxon>
        <taxon>Eubacteriales</taxon>
        <taxon>Eubacteriaceae</taxon>
        <taxon>Eubacteriaceae incertae sedis</taxon>
        <taxon>Candidatus Allocopromorpha</taxon>
    </lineage>
</organism>
<dbReference type="Gene3D" id="1.20.1250.20">
    <property type="entry name" value="MFS general substrate transporter like domains"/>
    <property type="match status" value="1"/>
</dbReference>
<evidence type="ECO:0000256" key="6">
    <source>
        <dbReference type="ARBA" id="ARBA00023136"/>
    </source>
</evidence>
<sequence>MERLSLKTKALYGLAGVGDSALYNIMGTFALFFLTTVAGVDPAIAGTITAIGSVWDTICGAIIGYVSDNTDTRFGKRKPFLVIASLPLMVFTSLFFFNVHAGEEVMIVYYGIMIMLFWTSFSFFFVPYLAWGAELTDNYDERTVLRGYVSFFNAVGTALGLVLPNILVEIMTDAGYSVETGWQTTGILCGVVSGGTILIAALGIKDKNARDKDAGGRIGKRPDGEKKTRGGIRAAAGVIAGMLKNYAQILKLRTVRYILGASICYLIGYTIFCSDRMYFFTYNMGLSGGIITVIMMLMTFISVAFIPLISFINRWIDKRTTYLLGMAVTVVGFVIFGLSGNTSFVGVCIISVIYCAGNSVYWQLVPAMIYDVCEVDRLMNSQDRAGMVISLQSLSEAMSGAVAMQLMGLILSLSGFDGSAAVQSGTALQWTGYSFTLIPALFMVLSMICIFRYPVTKAMYHKVLAALERRDRGEDVDMSGFRKLR</sequence>
<keyword evidence="5 7" id="KW-1133">Transmembrane helix</keyword>
<feature type="transmembrane region" description="Helical" evidence="7">
    <location>
        <begin position="107"/>
        <end position="131"/>
    </location>
</feature>
<dbReference type="PANTHER" id="PTHR11328">
    <property type="entry name" value="MAJOR FACILITATOR SUPERFAMILY DOMAIN-CONTAINING PROTEIN"/>
    <property type="match status" value="1"/>
</dbReference>
<dbReference type="InterPro" id="IPR018043">
    <property type="entry name" value="Na/Gal_symport_CS"/>
</dbReference>
<reference evidence="8" key="2">
    <citation type="journal article" date="2021" name="PeerJ">
        <title>Extensive microbial diversity within the chicken gut microbiome revealed by metagenomics and culture.</title>
        <authorList>
            <person name="Gilroy R."/>
            <person name="Ravi A."/>
            <person name="Getino M."/>
            <person name="Pursley I."/>
            <person name="Horton D.L."/>
            <person name="Alikhan N.F."/>
            <person name="Baker D."/>
            <person name="Gharbi K."/>
            <person name="Hall N."/>
            <person name="Watson M."/>
            <person name="Adriaenssens E.M."/>
            <person name="Foster-Nyarko E."/>
            <person name="Jarju S."/>
            <person name="Secka A."/>
            <person name="Antonio M."/>
            <person name="Oren A."/>
            <person name="Chaudhuri R.R."/>
            <person name="La Ragione R."/>
            <person name="Hildebrand F."/>
            <person name="Pallen M.J."/>
        </authorList>
    </citation>
    <scope>NUCLEOTIDE SEQUENCE</scope>
    <source>
        <strain evidence="8">ChiSjej4B22-8349</strain>
    </source>
</reference>
<reference evidence="8" key="1">
    <citation type="submission" date="2020-10" db="EMBL/GenBank/DDBJ databases">
        <authorList>
            <person name="Gilroy R."/>
        </authorList>
    </citation>
    <scope>NUCLEOTIDE SEQUENCE</scope>
    <source>
        <strain evidence="8">ChiSjej4B22-8349</strain>
    </source>
</reference>
<comment type="caution">
    <text evidence="8">The sequence shown here is derived from an EMBL/GenBank/DDBJ whole genome shotgun (WGS) entry which is preliminary data.</text>
</comment>
<feature type="transmembrane region" description="Helical" evidence="7">
    <location>
        <begin position="385"/>
        <end position="410"/>
    </location>
</feature>
<evidence type="ECO:0000256" key="1">
    <source>
        <dbReference type="ARBA" id="ARBA00004651"/>
    </source>
</evidence>
<feature type="transmembrane region" description="Helical" evidence="7">
    <location>
        <begin position="44"/>
        <end position="67"/>
    </location>
</feature>
<feature type="transmembrane region" description="Helical" evidence="7">
    <location>
        <begin position="21"/>
        <end position="38"/>
    </location>
</feature>
<feature type="transmembrane region" description="Helical" evidence="7">
    <location>
        <begin position="344"/>
        <end position="364"/>
    </location>
</feature>
<dbReference type="GO" id="GO:0006814">
    <property type="term" value="P:sodium ion transport"/>
    <property type="evidence" value="ECO:0007669"/>
    <property type="project" value="InterPro"/>
</dbReference>
<dbReference type="AlphaFoldDB" id="A0A9D1N6J8"/>
<keyword evidence="6 7" id="KW-0472">Membrane</keyword>
<dbReference type="CDD" id="cd17332">
    <property type="entry name" value="MFS_MelB_like"/>
    <property type="match status" value="1"/>
</dbReference>
<evidence type="ECO:0000256" key="4">
    <source>
        <dbReference type="ARBA" id="ARBA00022692"/>
    </source>
</evidence>
<evidence type="ECO:0000256" key="2">
    <source>
        <dbReference type="ARBA" id="ARBA00022448"/>
    </source>
</evidence>
<dbReference type="GO" id="GO:0005886">
    <property type="term" value="C:plasma membrane"/>
    <property type="evidence" value="ECO:0007669"/>
    <property type="project" value="UniProtKB-SubCell"/>
</dbReference>
<keyword evidence="4 7" id="KW-0812">Transmembrane</keyword>
<feature type="transmembrane region" description="Helical" evidence="7">
    <location>
        <begin position="143"/>
        <end position="162"/>
    </location>
</feature>
<evidence type="ECO:0000256" key="3">
    <source>
        <dbReference type="ARBA" id="ARBA00022475"/>
    </source>
</evidence>
<feature type="transmembrane region" description="Helical" evidence="7">
    <location>
        <begin position="321"/>
        <end position="338"/>
    </location>
</feature>
<dbReference type="Proteomes" id="UP000824130">
    <property type="component" value="Unassembled WGS sequence"/>
</dbReference>
<gene>
    <name evidence="8" type="ORF">IAD25_02750</name>
</gene>
<evidence type="ECO:0000256" key="7">
    <source>
        <dbReference type="SAM" id="Phobius"/>
    </source>
</evidence>
<dbReference type="GO" id="GO:0015293">
    <property type="term" value="F:symporter activity"/>
    <property type="evidence" value="ECO:0007669"/>
    <property type="project" value="InterPro"/>
</dbReference>
<keyword evidence="2" id="KW-0813">Transport</keyword>
<dbReference type="PROSITE" id="PS00872">
    <property type="entry name" value="NA_GALACTOSIDE_SYMP"/>
    <property type="match status" value="1"/>
</dbReference>
<accession>A0A9D1N6J8</accession>
<evidence type="ECO:0000256" key="5">
    <source>
        <dbReference type="ARBA" id="ARBA00022989"/>
    </source>
</evidence>